<name>A0A368L877_9BURK</name>
<evidence type="ECO:0000256" key="5">
    <source>
        <dbReference type="RuleBase" id="RU363041"/>
    </source>
</evidence>
<evidence type="ECO:0000256" key="4">
    <source>
        <dbReference type="ARBA" id="ARBA00023136"/>
    </source>
</evidence>
<feature type="transmembrane region" description="Helical" evidence="5">
    <location>
        <begin position="146"/>
        <end position="167"/>
    </location>
</feature>
<keyword evidence="4 5" id="KW-0472">Membrane</keyword>
<dbReference type="PANTHER" id="PTHR43483">
    <property type="entry name" value="MEMBRANE TRANSPORTER PROTEIN HI_0806-RELATED"/>
    <property type="match status" value="1"/>
</dbReference>
<dbReference type="GO" id="GO:0005886">
    <property type="term" value="C:plasma membrane"/>
    <property type="evidence" value="ECO:0007669"/>
    <property type="project" value="UniProtKB-SubCell"/>
</dbReference>
<dbReference type="PANTHER" id="PTHR43483:SF3">
    <property type="entry name" value="MEMBRANE TRANSPORTER PROTEIN HI_0806-RELATED"/>
    <property type="match status" value="1"/>
</dbReference>
<proteinExistence type="inferred from homology"/>
<sequence length="269" mass="28057">MSLELVIAFMALGAVGGFLAGLLGIGGGLVLVPFFTYFFSQQGFPSEHVVHMAIGTAGATILFTSLSSVRAHHRKGAVMWPVVWRFVPGLLVGTQLGALVADQLKTPVLAAVFAGFVGFSAIQMYLDKKPNGSRELPATAGMFGVSSLIGLLSSLVGAGGGFISVPFMTWCNVKIHQAVATSAALGFPIAAGTAIGYIWHGLNATNLPSYALGYVYLPALACVVAASVTTAPIGAGTAHRLPVKTLKRVFAFVLFGLASYMLYKAYVLR</sequence>
<dbReference type="InterPro" id="IPR002781">
    <property type="entry name" value="TM_pro_TauE-like"/>
</dbReference>
<dbReference type="RefSeq" id="WP_114402030.1">
    <property type="nucleotide sequence ID" value="NZ_QPGB01000001.1"/>
</dbReference>
<keyword evidence="2 5" id="KW-0812">Transmembrane</keyword>
<comment type="similarity">
    <text evidence="5">Belongs to the 4-toluene sulfonate uptake permease (TSUP) (TC 2.A.102) family.</text>
</comment>
<dbReference type="Proteomes" id="UP000252357">
    <property type="component" value="Unassembled WGS sequence"/>
</dbReference>
<evidence type="ECO:0000256" key="3">
    <source>
        <dbReference type="ARBA" id="ARBA00022989"/>
    </source>
</evidence>
<keyword evidence="5" id="KW-1003">Cell membrane</keyword>
<feature type="transmembrane region" description="Helical" evidence="5">
    <location>
        <begin position="179"/>
        <end position="199"/>
    </location>
</feature>
<evidence type="ECO:0000313" key="7">
    <source>
        <dbReference type="Proteomes" id="UP000252357"/>
    </source>
</evidence>
<dbReference type="OrthoDB" id="457670at2"/>
<evidence type="ECO:0000313" key="6">
    <source>
        <dbReference type="EMBL" id="RCS59880.1"/>
    </source>
</evidence>
<comment type="subcellular location">
    <subcellularLocation>
        <location evidence="5">Cell membrane</location>
        <topology evidence="5">Multi-pass membrane protein</topology>
    </subcellularLocation>
    <subcellularLocation>
        <location evidence="1">Membrane</location>
        <topology evidence="1">Multi-pass membrane protein</topology>
    </subcellularLocation>
</comment>
<dbReference type="Pfam" id="PF01925">
    <property type="entry name" value="TauE"/>
    <property type="match status" value="1"/>
</dbReference>
<accession>A0A368L877</accession>
<feature type="transmembrane region" description="Helical" evidence="5">
    <location>
        <begin position="211"/>
        <end position="233"/>
    </location>
</feature>
<feature type="transmembrane region" description="Helical" evidence="5">
    <location>
        <begin position="245"/>
        <end position="263"/>
    </location>
</feature>
<reference evidence="6 7" key="1">
    <citation type="journal article" date="2018" name="Int. J. Syst. Evol. Microbiol.">
        <title>Parvibium lacunae gen. nov., sp. nov., a new member of the family Alcaligenaceae isolated from a freshwater pond.</title>
        <authorList>
            <person name="Chen W.M."/>
            <person name="Xie P.B."/>
            <person name="Hsu M.Y."/>
            <person name="Sheu S.Y."/>
        </authorList>
    </citation>
    <scope>NUCLEOTIDE SEQUENCE [LARGE SCALE GENOMIC DNA]</scope>
    <source>
        <strain evidence="6 7">KMB9</strain>
    </source>
</reference>
<organism evidence="6 7">
    <name type="scientific">Parvibium lacunae</name>
    <dbReference type="NCBI Taxonomy" id="1888893"/>
    <lineage>
        <taxon>Bacteria</taxon>
        <taxon>Pseudomonadati</taxon>
        <taxon>Pseudomonadota</taxon>
        <taxon>Betaproteobacteria</taxon>
        <taxon>Burkholderiales</taxon>
        <taxon>Alcaligenaceae</taxon>
        <taxon>Parvibium</taxon>
    </lineage>
</organism>
<dbReference type="EMBL" id="QPGB01000001">
    <property type="protein sequence ID" value="RCS59880.1"/>
    <property type="molecule type" value="Genomic_DNA"/>
</dbReference>
<protein>
    <recommendedName>
        <fullName evidence="5">Probable membrane transporter protein</fullName>
    </recommendedName>
</protein>
<comment type="caution">
    <text evidence="6">The sequence shown here is derived from an EMBL/GenBank/DDBJ whole genome shotgun (WGS) entry which is preliminary data.</text>
</comment>
<feature type="transmembrane region" description="Helical" evidence="5">
    <location>
        <begin position="108"/>
        <end position="126"/>
    </location>
</feature>
<evidence type="ECO:0000256" key="1">
    <source>
        <dbReference type="ARBA" id="ARBA00004141"/>
    </source>
</evidence>
<keyword evidence="7" id="KW-1185">Reference proteome</keyword>
<evidence type="ECO:0000256" key="2">
    <source>
        <dbReference type="ARBA" id="ARBA00022692"/>
    </source>
</evidence>
<dbReference type="AlphaFoldDB" id="A0A368L877"/>
<feature type="transmembrane region" description="Helical" evidence="5">
    <location>
        <begin position="49"/>
        <end position="70"/>
    </location>
</feature>
<feature type="transmembrane region" description="Helical" evidence="5">
    <location>
        <begin position="6"/>
        <end position="37"/>
    </location>
</feature>
<keyword evidence="3 5" id="KW-1133">Transmembrane helix</keyword>
<feature type="transmembrane region" description="Helical" evidence="5">
    <location>
        <begin position="82"/>
        <end position="101"/>
    </location>
</feature>
<gene>
    <name evidence="6" type="ORF">DU000_00495</name>
</gene>